<keyword evidence="6 16" id="KW-0723">Serine/threonine-protein kinase</keyword>
<feature type="domain" description="PI3K/PI4K catalytic" evidence="18">
    <location>
        <begin position="2703"/>
        <end position="3026"/>
    </location>
</feature>
<keyword evidence="11 16" id="KW-0067">ATP-binding</keyword>
<evidence type="ECO:0000256" key="10">
    <source>
        <dbReference type="ARBA" id="ARBA00022777"/>
    </source>
</evidence>
<comment type="subunit">
    <text evidence="3">Associates with DNA double-strand breaks.</text>
</comment>
<feature type="region of interest" description="Disordered" evidence="17">
    <location>
        <begin position="179"/>
        <end position="254"/>
    </location>
</feature>
<dbReference type="PANTHER" id="PTHR37079">
    <property type="entry name" value="SERINE/THREONINE-PROTEIN KINASE ATM"/>
    <property type="match status" value="1"/>
</dbReference>
<dbReference type="InterPro" id="IPR000403">
    <property type="entry name" value="PI3/4_kinase_cat_dom"/>
</dbReference>
<dbReference type="Pfam" id="PF11640">
    <property type="entry name" value="TAN"/>
    <property type="match status" value="1"/>
</dbReference>
<keyword evidence="16" id="KW-0158">Chromosome</keyword>
<organism evidence="21 22">
    <name type="scientific">Athelia psychrophila</name>
    <dbReference type="NCBI Taxonomy" id="1759441"/>
    <lineage>
        <taxon>Eukaryota</taxon>
        <taxon>Fungi</taxon>
        <taxon>Dikarya</taxon>
        <taxon>Basidiomycota</taxon>
        <taxon>Agaricomycotina</taxon>
        <taxon>Agaricomycetes</taxon>
        <taxon>Agaricomycetidae</taxon>
        <taxon>Atheliales</taxon>
        <taxon>Atheliaceae</taxon>
        <taxon>Athelia</taxon>
    </lineage>
</organism>
<dbReference type="PROSITE" id="PS50290">
    <property type="entry name" value="PI3_4_KINASE_3"/>
    <property type="match status" value="1"/>
</dbReference>
<dbReference type="SMART" id="SM00146">
    <property type="entry name" value="PI3Kc"/>
    <property type="match status" value="1"/>
</dbReference>
<evidence type="ECO:0000259" key="18">
    <source>
        <dbReference type="PROSITE" id="PS50290"/>
    </source>
</evidence>
<dbReference type="InterPro" id="IPR003152">
    <property type="entry name" value="FATC_dom"/>
</dbReference>
<dbReference type="GO" id="GO:0035556">
    <property type="term" value="P:intracellular signal transduction"/>
    <property type="evidence" value="ECO:0007669"/>
    <property type="project" value="UniProtKB-ARBA"/>
</dbReference>
<dbReference type="STRING" id="436010.A0A165YU28"/>
<dbReference type="Gene3D" id="1.10.1070.11">
    <property type="entry name" value="Phosphatidylinositol 3-/4-kinase, catalytic domain"/>
    <property type="match status" value="1"/>
</dbReference>
<dbReference type="GO" id="GO:0005524">
    <property type="term" value="F:ATP binding"/>
    <property type="evidence" value="ECO:0007669"/>
    <property type="project" value="UniProtKB-KW"/>
</dbReference>
<dbReference type="GO" id="GO:0005634">
    <property type="term" value="C:nucleus"/>
    <property type="evidence" value="ECO:0007669"/>
    <property type="project" value="UniProtKB-SubCell"/>
</dbReference>
<evidence type="ECO:0000256" key="12">
    <source>
        <dbReference type="ARBA" id="ARBA00023242"/>
    </source>
</evidence>
<keyword evidence="16" id="KW-0156">Chromatin regulator</keyword>
<dbReference type="GO" id="GO:0106310">
    <property type="term" value="F:protein serine kinase activity"/>
    <property type="evidence" value="ECO:0007669"/>
    <property type="project" value="RHEA"/>
</dbReference>
<evidence type="ECO:0000256" key="6">
    <source>
        <dbReference type="ARBA" id="ARBA00022527"/>
    </source>
</evidence>
<evidence type="ECO:0000256" key="14">
    <source>
        <dbReference type="ARBA" id="ARBA00047899"/>
    </source>
</evidence>
<keyword evidence="22" id="KW-1185">Reference proteome</keyword>
<evidence type="ECO:0000256" key="16">
    <source>
        <dbReference type="RuleBase" id="RU365027"/>
    </source>
</evidence>
<feature type="domain" description="FAT" evidence="19">
    <location>
        <begin position="1979"/>
        <end position="2585"/>
    </location>
</feature>
<gene>
    <name evidence="21" type="ORF">FIBSPDRAFT_922456</name>
</gene>
<proteinExistence type="inferred from homology"/>
<dbReference type="InterPro" id="IPR011009">
    <property type="entry name" value="Kinase-like_dom_sf"/>
</dbReference>
<dbReference type="GO" id="GO:0000781">
    <property type="term" value="C:chromosome, telomeric region"/>
    <property type="evidence" value="ECO:0007669"/>
    <property type="project" value="UniProtKB-SubCell"/>
</dbReference>
<feature type="region of interest" description="Disordered" evidence="17">
    <location>
        <begin position="2588"/>
        <end position="2608"/>
    </location>
</feature>
<dbReference type="SUPFAM" id="SSF48371">
    <property type="entry name" value="ARM repeat"/>
    <property type="match status" value="2"/>
</dbReference>
<dbReference type="GO" id="GO:0006325">
    <property type="term" value="P:chromatin organization"/>
    <property type="evidence" value="ECO:0007669"/>
    <property type="project" value="UniProtKB-KW"/>
</dbReference>
<feature type="domain" description="FATC" evidence="20">
    <location>
        <begin position="3031"/>
        <end position="3062"/>
    </location>
</feature>
<evidence type="ECO:0000256" key="13">
    <source>
        <dbReference type="ARBA" id="ARBA00025079"/>
    </source>
</evidence>
<dbReference type="InterPro" id="IPR018936">
    <property type="entry name" value="PI3/4_kinase_CS"/>
</dbReference>
<dbReference type="Pfam" id="PF02260">
    <property type="entry name" value="FATC"/>
    <property type="match status" value="1"/>
</dbReference>
<dbReference type="PROSITE" id="PS51190">
    <property type="entry name" value="FATC"/>
    <property type="match status" value="1"/>
</dbReference>
<name>A0A165YU28_9AGAM</name>
<dbReference type="EMBL" id="KV417690">
    <property type="protein sequence ID" value="KZP09916.1"/>
    <property type="molecule type" value="Genomic_DNA"/>
</dbReference>
<dbReference type="SMART" id="SM01342">
    <property type="entry name" value="TAN"/>
    <property type="match status" value="1"/>
</dbReference>
<feature type="compositionally biased region" description="Low complexity" evidence="17">
    <location>
        <begin position="224"/>
        <end position="234"/>
    </location>
</feature>
<dbReference type="OrthoDB" id="381190at2759"/>
<evidence type="ECO:0000256" key="15">
    <source>
        <dbReference type="ARBA" id="ARBA00048679"/>
    </source>
</evidence>
<evidence type="ECO:0000313" key="22">
    <source>
        <dbReference type="Proteomes" id="UP000076532"/>
    </source>
</evidence>
<feature type="compositionally biased region" description="Acidic residues" evidence="17">
    <location>
        <begin position="179"/>
        <end position="211"/>
    </location>
</feature>
<comment type="subcellular location">
    <subcellularLocation>
        <location evidence="16">Chromosome</location>
        <location evidence="16">Telomere</location>
    </subcellularLocation>
    <subcellularLocation>
        <location evidence="1 16">Nucleus</location>
    </subcellularLocation>
</comment>
<evidence type="ECO:0000259" key="20">
    <source>
        <dbReference type="PROSITE" id="PS51190"/>
    </source>
</evidence>
<dbReference type="CDD" id="cd05171">
    <property type="entry name" value="PIKKc_ATM"/>
    <property type="match status" value="1"/>
</dbReference>
<protein>
    <recommendedName>
        <fullName evidence="5 16">Serine/threonine-protein kinase Tel1</fullName>
        <ecNumber evidence="4 16">2.7.11.1</ecNumber>
    </recommendedName>
</protein>
<feature type="region of interest" description="Disordered" evidence="17">
    <location>
        <begin position="755"/>
        <end position="780"/>
    </location>
</feature>
<dbReference type="InterPro" id="IPR021668">
    <property type="entry name" value="TAN"/>
</dbReference>
<evidence type="ECO:0000256" key="1">
    <source>
        <dbReference type="ARBA" id="ARBA00004123"/>
    </source>
</evidence>
<dbReference type="EC" id="2.7.11.1" evidence="4 16"/>
<dbReference type="Proteomes" id="UP000076532">
    <property type="component" value="Unassembled WGS sequence"/>
</dbReference>
<evidence type="ECO:0000256" key="7">
    <source>
        <dbReference type="ARBA" id="ARBA00022679"/>
    </source>
</evidence>
<evidence type="ECO:0000256" key="11">
    <source>
        <dbReference type="ARBA" id="ARBA00022840"/>
    </source>
</evidence>
<dbReference type="PROSITE" id="PS00916">
    <property type="entry name" value="PI3_4_KINASE_2"/>
    <property type="match status" value="1"/>
</dbReference>
<dbReference type="GO" id="GO:0004674">
    <property type="term" value="F:protein serine/threonine kinase activity"/>
    <property type="evidence" value="ECO:0007669"/>
    <property type="project" value="UniProtKB-KW"/>
</dbReference>
<evidence type="ECO:0000256" key="9">
    <source>
        <dbReference type="ARBA" id="ARBA00022763"/>
    </source>
</evidence>
<evidence type="ECO:0000256" key="8">
    <source>
        <dbReference type="ARBA" id="ARBA00022741"/>
    </source>
</evidence>
<keyword evidence="8 16" id="KW-0547">Nucleotide-binding</keyword>
<dbReference type="InterPro" id="IPR016024">
    <property type="entry name" value="ARM-type_fold"/>
</dbReference>
<comment type="function">
    <text evidence="13 16">Serine/threonine protein kinase which activates checkpoint signaling upon genotoxic stresses such as ionizing radiation (IR), ultraviolet light (UV), or DNA replication stalling, thereby acting as a DNA damage sensor. Recognizes the substrate consensus sequence [ST]-Q. Phosphorylates histone H2A to form H2AS128ph (gamma-H2A) at sites of DNA damage, involved in the regulation of DNA damage response mechanism. Required for the control of telomere length and genome stability.</text>
</comment>
<comment type="similarity">
    <text evidence="2 16">Belongs to the PI3/PI4-kinase family. ATM subfamily.</text>
</comment>
<comment type="catalytic activity">
    <reaction evidence="15">
        <text>L-seryl-[protein] + ATP = O-phospho-L-seryl-[protein] + ADP + H(+)</text>
        <dbReference type="Rhea" id="RHEA:17989"/>
        <dbReference type="Rhea" id="RHEA-COMP:9863"/>
        <dbReference type="Rhea" id="RHEA-COMP:11604"/>
        <dbReference type="ChEBI" id="CHEBI:15378"/>
        <dbReference type="ChEBI" id="CHEBI:29999"/>
        <dbReference type="ChEBI" id="CHEBI:30616"/>
        <dbReference type="ChEBI" id="CHEBI:83421"/>
        <dbReference type="ChEBI" id="CHEBI:456216"/>
        <dbReference type="EC" id="2.7.11.1"/>
    </reaction>
</comment>
<dbReference type="InterPro" id="IPR036940">
    <property type="entry name" value="PI3/4_kinase_cat_sf"/>
</dbReference>
<keyword evidence="16" id="KW-0779">Telomere</keyword>
<comment type="catalytic activity">
    <reaction evidence="14 16">
        <text>L-threonyl-[protein] + ATP = O-phospho-L-threonyl-[protein] + ADP + H(+)</text>
        <dbReference type="Rhea" id="RHEA:46608"/>
        <dbReference type="Rhea" id="RHEA-COMP:11060"/>
        <dbReference type="Rhea" id="RHEA-COMP:11605"/>
        <dbReference type="ChEBI" id="CHEBI:15378"/>
        <dbReference type="ChEBI" id="CHEBI:30013"/>
        <dbReference type="ChEBI" id="CHEBI:30616"/>
        <dbReference type="ChEBI" id="CHEBI:61977"/>
        <dbReference type="ChEBI" id="CHEBI:456216"/>
        <dbReference type="EC" id="2.7.11.1"/>
    </reaction>
</comment>
<dbReference type="InterPro" id="IPR014009">
    <property type="entry name" value="PIK_FAT"/>
</dbReference>
<evidence type="ECO:0000256" key="2">
    <source>
        <dbReference type="ARBA" id="ARBA00010769"/>
    </source>
</evidence>
<evidence type="ECO:0000256" key="4">
    <source>
        <dbReference type="ARBA" id="ARBA00012513"/>
    </source>
</evidence>
<evidence type="ECO:0000313" key="21">
    <source>
        <dbReference type="EMBL" id="KZP09916.1"/>
    </source>
</evidence>
<dbReference type="InterPro" id="IPR038980">
    <property type="entry name" value="ATM_plant"/>
</dbReference>
<accession>A0A165YU28</accession>
<evidence type="ECO:0000256" key="3">
    <source>
        <dbReference type="ARBA" id="ARBA00011370"/>
    </source>
</evidence>
<keyword evidence="10 16" id="KW-0418">Kinase</keyword>
<evidence type="ECO:0000259" key="19">
    <source>
        <dbReference type="PROSITE" id="PS51189"/>
    </source>
</evidence>
<keyword evidence="9 16" id="KW-0227">DNA damage</keyword>
<dbReference type="PANTHER" id="PTHR37079:SF4">
    <property type="entry name" value="SERINE_THREONINE-PROTEIN KINASE ATM"/>
    <property type="match status" value="1"/>
</dbReference>
<dbReference type="InterPro" id="IPR044107">
    <property type="entry name" value="PIKKc_ATM"/>
</dbReference>
<dbReference type="Pfam" id="PF00454">
    <property type="entry name" value="PI3_PI4_kinase"/>
    <property type="match status" value="1"/>
</dbReference>
<dbReference type="SMART" id="SM01343">
    <property type="entry name" value="FATC"/>
    <property type="match status" value="1"/>
</dbReference>
<keyword evidence="7 16" id="KW-0808">Transferase</keyword>
<dbReference type="Gene3D" id="3.30.1010.10">
    <property type="entry name" value="Phosphatidylinositol 3-kinase Catalytic Subunit, Chain A, domain 4"/>
    <property type="match status" value="1"/>
</dbReference>
<evidence type="ECO:0000256" key="5">
    <source>
        <dbReference type="ARBA" id="ARBA00014619"/>
    </source>
</evidence>
<dbReference type="SUPFAM" id="SSF56112">
    <property type="entry name" value="Protein kinase-like (PK-like)"/>
    <property type="match status" value="1"/>
</dbReference>
<reference evidence="21 22" key="1">
    <citation type="journal article" date="2016" name="Mol. Biol. Evol.">
        <title>Comparative Genomics of Early-Diverging Mushroom-Forming Fungi Provides Insights into the Origins of Lignocellulose Decay Capabilities.</title>
        <authorList>
            <person name="Nagy L.G."/>
            <person name="Riley R."/>
            <person name="Tritt A."/>
            <person name="Adam C."/>
            <person name="Daum C."/>
            <person name="Floudas D."/>
            <person name="Sun H."/>
            <person name="Yadav J.S."/>
            <person name="Pangilinan J."/>
            <person name="Larsson K.H."/>
            <person name="Matsuura K."/>
            <person name="Barry K."/>
            <person name="Labutti K."/>
            <person name="Kuo R."/>
            <person name="Ohm R.A."/>
            <person name="Bhattacharya S.S."/>
            <person name="Shirouzu T."/>
            <person name="Yoshinaga Y."/>
            <person name="Martin F.M."/>
            <person name="Grigoriev I.V."/>
            <person name="Hibbett D.S."/>
        </authorList>
    </citation>
    <scope>NUCLEOTIDE SEQUENCE [LARGE SCALE GENOMIC DNA]</scope>
    <source>
        <strain evidence="21 22">CBS 109695</strain>
    </source>
</reference>
<dbReference type="PROSITE" id="PS51189">
    <property type="entry name" value="FAT"/>
    <property type="match status" value="1"/>
</dbReference>
<sequence length="3062" mass="343194">MSNLDKVIRLLKSEKIKERGEGLASLRTVFARDAAVASLDHAGNGKAWLLVFQALFGCVLNEKAALTKTTKAGHSIKITPSAAASRRLGDAAATVRWLTERSVHLLNKKVTTSLIAHLRQVVINHGELLAPVALDYVKALRCVAGWTPHLEHMSEDDWVDIVQLAWNIVLGDPIRQTLDDGEGVELEESPDRDVDDDDMYMDDESDGDEGETTSNQSRKRRRAPSATPRPSSSKHTFKSTQQASQRKASHSHAPSLEQIECTALLATMLRFPGAPWLSHKYPLLASSLLRRFRRFLEIYPSDTSMHHDYVLSLAAALSQLSLNKKQDVTAFAQVAWNGLVGLWGTKNKRMKEGLVGVLHVLLPFYISNAGFASSTAVGFDCSEGIGRLFHLLSGEAESRWGIDGLSLDAIRLEIVASGKHEQRHQGAFQKSTFRAGWNFDATQALSWVMLQLQADCAYTLFQKSETLQPASQLKSESKRMRIENPITSLLASIQLQAASNIRAFHIQTLLFFIDTHWATLHDSLQEEVMVTLQQFVSFDDPVVQSWAFLCFAAIAYADDAASRCRDASVWDPIWTHAMRRANVPTVCRAACHAAHVLLSHWHSSSTSQTAHTRLLTSQLVLMEIEAFAKDMEVQGPSFPYDSVCVFLVECLRVSSKDVRLYKMQLEEKVIGWLIDCWSIRDAGAVVAGDQSRMPPHTVRDVLALMESACGVSKRSDLVCELGLPECFIVGTVVDDQQTHVIRNFLLHATLPSFHRSTKDASDDPALDRLPQPLAGESDLAPPRVRERRLSTFLLKSLEALISDWETISGTNAQPAGEKGRRSLDFAVLALSFEGMLVLNGTKATRRVVQASFKLLGLVIPMLTKRTWTAHEISLVIKGLDPLFCDEESDDRVEWVALVPPNKGTGIQTRRLQDLQSDLRVRSNENRILRRDLQRIIWTGIDAQEASVVIMSGLREVLRAASGSTSSTEPVGDTEDRDGFEPIRTNHVIAQSADVGQQSNDSQSNQSIAATCTSLLSVVPVLQSLSGEPTRDKAITDLVLQCSAEKFLLLGPAYFSKVHRRVLYMSLKVLGELLEKFEGILQEYEYSRSEQLQLLVTQFLRSTLHLWKQDSADPDEVGDNIGQLCHWLSNALHKQKIRSWRTRDVVIQFLQQYIVEDPAQSIWAGDAESSPPPMDLLPMLGDDRDVRIRFRIASSTAQLFSVTQEDPSDLYARIKQWLTNDIDDYEHMLTRMLTLGNVMIVSSAVRRAPYFHLLEGVFINPQYNHHVQTILVAVSERLGLQHFCQLFEAYASQIAFSIRQAGTDILTIPPHLLGYQGRRECAEATFRSFTPSNIMAGGSTPQSIEHGQRLFKAHCKLLQKSPTEGIRDCFGDIVGYQIAIWCDSVLDQDDHTALLGDLKEQIRVRTLLVHDQDGLEAVLQDNVDGIVTAILRTLADQDFTSNGAIVQALRSAGTSDHVIQAFQKLTCFRDLRDVALHRPNLPTYSTQTILRAVERVHQLVPDIDARATTYHVLRQLFADVQHTPLVNEQIRLINAISLWAALYSEDFKDLTLLHTLINGATSLLGHSDLARAAQSILDWCFTHYRAVGQKGTRLTDILVRICCIGHEYAIAQDSEIANMGRDILLWIDNQALQMYKISVLRNQVNRALPAWPHQPSAELSRLSSNIDSNITSTILNGHRISPNKFRLVRRFRDLALSGKYNAKQFAETDFWRLKESIPSGEQLQKEDVDAFAGLLALHRGRIQSFTSEQSTSQSLRARHIGIQKRGSNSTADDTSPQHVIVQAVLDMLDANMSSQVHVVYTTMRLIMSLAASKALQLQSWPVEYRTELDYLQKYPQTPMSRTHRDLTELAAAKFDIETTADFSTWISEFTILLSDVLVASDPFYAQITDLLASDVEFAEQVLPVLVHTVLQQEPFTSDRLESSFCHCLSAYFTKILSSESTDVSCLRCIVDVVLHLRNFYPKDCKDPLGHEQWLDVNYILLSRNAVTCGAYTTALLFLELAAEHQASDDKAGDVEQIMFDIYNHIDEPDGFYGIQTTDLRQFLTKRLHHEHQWEKALRFHGAAIEASSTNTHDSNGLLDSFHAFGFNQLAMETLQGSWMGMGNASSSAMSYKLGWRTDTWDLPDQHGTESRAASIYVALRAVHRERDPHMIDSIIWRALSGEMARLRTLGSENLTEIREVTRNLMCLNEVTQWRMASTQNLISAKRIDLSEWTDFVKMGPDFEFTDLEHIMATRMSLLRSVRHKEQHGQIGTLVAPLTKGLIDIEKQCLVHLSAAARESNQIQIALNSIVRAQSFESSPGFEVSKEFADVLWLQNERKLAVQYLKALLSGDNSSSQSEVANMTRKASLLSRLGEWTSEACLEKPSDISSRFFKPAITFVNGLVSRKDVAFEAECATVYRQCAMFAEHQYLTIVRSPDTVRWRLYIDRKTQEIKQRGEQLSRIFQGSKEFQELTQAQRKAVTLLSQDQTYFEQESGARNAFLEQAIDMYSRSLATSDAFDDDGSLRLCSLWFANFDDIPLQEKVRIALDRVPSRKFVFLAHQLSARLSASSSGQVAQNQTNVHSIISRMCQEHPFHSLYQVFALRANPGQGLTSSTRRQSSRHDISLSQTNRSSAADDIFSRLRGDSTMGSRVQGVENVCKASLQWAVLPIRHDARYGKNMKGPFKVPENIDLLKIKNLQVPVVTVATPIDVTLRYDKCIWIKGFEERFDTAGGVNLPKISVCIGEDGSRHKQLFKGEGNDDLRQDAVMEQVFGLVNIVLKRDRDTRKRELHMRDYIVIPLSSQAGILEFVGNTFPLADWVKNAHTKYRPTDMKSADVVKLLVKTSKECGGATGPMVKVFKEIMLKFQPVMRHYFTEKTKNPMIWYTTRLNYIRSVATASIVGHVLGLGDRHTSNILMDSANGAVVHIDLGIAFDQGKLLGVPERVPFRMTRDMVDGMGISGTQGVFQRCAEETLRVLRDRSGVIMTVLEVFKYDPLHSCGRVPDLTNCRTASDLKIKRAQANASTTSIDMSSGTADEAADRALSSVSRKLDKNLSVEYTVNELIAEATDIANLATIFPGKIPF</sequence>
<evidence type="ECO:0000256" key="17">
    <source>
        <dbReference type="SAM" id="MobiDB-lite"/>
    </source>
</evidence>
<keyword evidence="12 16" id="KW-0539">Nucleus</keyword>
<dbReference type="GO" id="GO:0006281">
    <property type="term" value="P:DNA repair"/>
    <property type="evidence" value="ECO:0007669"/>
    <property type="project" value="InterPro"/>
</dbReference>